<evidence type="ECO:0000256" key="1">
    <source>
        <dbReference type="SAM" id="MobiDB-lite"/>
    </source>
</evidence>
<evidence type="ECO:0000313" key="2">
    <source>
        <dbReference type="EMBL" id="KAG7509373.1"/>
    </source>
</evidence>
<gene>
    <name evidence="2" type="ORF">JOB18_042636</name>
</gene>
<feature type="region of interest" description="Disordered" evidence="1">
    <location>
        <begin position="86"/>
        <end position="105"/>
    </location>
</feature>
<dbReference type="Proteomes" id="UP000693946">
    <property type="component" value="Linkage Group LG17"/>
</dbReference>
<accession>A0AAV6RUZ3</accession>
<proteinExistence type="predicted"/>
<sequence>MQLRCCCSISASLVVQGNGRHGDIIDRSTLEHPQLHIIEAFWRENEKSVKSCDCNVKPLTGKHRRTTLSAANECCVCREIVQATNPERTDGRTESPGNKQTTATLGLSGEQVEEWSWPTMVLSCCSSLTLRGSLASCATALWP</sequence>
<dbReference type="EMBL" id="JAGKHQ010000009">
    <property type="protein sequence ID" value="KAG7509373.1"/>
    <property type="molecule type" value="Genomic_DNA"/>
</dbReference>
<comment type="caution">
    <text evidence="2">The sequence shown here is derived from an EMBL/GenBank/DDBJ whole genome shotgun (WGS) entry which is preliminary data.</text>
</comment>
<evidence type="ECO:0000313" key="3">
    <source>
        <dbReference type="Proteomes" id="UP000693946"/>
    </source>
</evidence>
<organism evidence="2 3">
    <name type="scientific">Solea senegalensis</name>
    <name type="common">Senegalese sole</name>
    <dbReference type="NCBI Taxonomy" id="28829"/>
    <lineage>
        <taxon>Eukaryota</taxon>
        <taxon>Metazoa</taxon>
        <taxon>Chordata</taxon>
        <taxon>Craniata</taxon>
        <taxon>Vertebrata</taxon>
        <taxon>Euteleostomi</taxon>
        <taxon>Actinopterygii</taxon>
        <taxon>Neopterygii</taxon>
        <taxon>Teleostei</taxon>
        <taxon>Neoteleostei</taxon>
        <taxon>Acanthomorphata</taxon>
        <taxon>Carangaria</taxon>
        <taxon>Pleuronectiformes</taxon>
        <taxon>Pleuronectoidei</taxon>
        <taxon>Soleidae</taxon>
        <taxon>Solea</taxon>
    </lineage>
</organism>
<dbReference type="AlphaFoldDB" id="A0AAV6RUZ3"/>
<protein>
    <submittedName>
        <fullName evidence="2">Uncharacterized protein</fullName>
    </submittedName>
</protein>
<name>A0AAV6RUZ3_SOLSE</name>
<keyword evidence="3" id="KW-1185">Reference proteome</keyword>
<feature type="compositionally biased region" description="Polar residues" evidence="1">
    <location>
        <begin position="95"/>
        <end position="105"/>
    </location>
</feature>
<reference evidence="2 3" key="1">
    <citation type="journal article" date="2021" name="Sci. Rep.">
        <title>Chromosome anchoring in Senegalese sole (Solea senegalensis) reveals sex-associated markers and genome rearrangements in flatfish.</title>
        <authorList>
            <person name="Guerrero-Cozar I."/>
            <person name="Gomez-Garrido J."/>
            <person name="Berbel C."/>
            <person name="Martinez-Blanch J.F."/>
            <person name="Alioto T."/>
            <person name="Claros M.G."/>
            <person name="Gagnaire P.A."/>
            <person name="Manchado M."/>
        </authorList>
    </citation>
    <scope>NUCLEOTIDE SEQUENCE [LARGE SCALE GENOMIC DNA]</scope>
    <source>
        <strain evidence="2">Sse05_10M</strain>
    </source>
</reference>